<dbReference type="KEGG" id="sfug:CNQ36_10340"/>
<gene>
    <name evidence="5" type="ORF">CNQ36_10340</name>
</gene>
<dbReference type="Pfam" id="PF00109">
    <property type="entry name" value="ketoacyl-synt"/>
    <property type="match status" value="1"/>
</dbReference>
<dbReference type="GO" id="GO:0006633">
    <property type="term" value="P:fatty acid biosynthetic process"/>
    <property type="evidence" value="ECO:0007669"/>
    <property type="project" value="TreeGrafter"/>
</dbReference>
<protein>
    <submittedName>
        <fullName evidence="5">3-oxoacyl-ACP synthase</fullName>
    </submittedName>
</protein>
<proteinExistence type="inferred from homology"/>
<dbReference type="PROSITE" id="PS52004">
    <property type="entry name" value="KS3_2"/>
    <property type="match status" value="1"/>
</dbReference>
<keyword evidence="6" id="KW-1185">Reference proteome</keyword>
<dbReference type="InterPro" id="IPR014030">
    <property type="entry name" value="Ketoacyl_synth_N"/>
</dbReference>
<dbReference type="AlphaFoldDB" id="A0A494UTN1"/>
<dbReference type="SMART" id="SM00825">
    <property type="entry name" value="PKS_KS"/>
    <property type="match status" value="1"/>
</dbReference>
<dbReference type="EMBL" id="CP023407">
    <property type="protein sequence ID" value="AYL35806.1"/>
    <property type="molecule type" value="Genomic_DNA"/>
</dbReference>
<evidence type="ECO:0000313" key="6">
    <source>
        <dbReference type="Proteomes" id="UP000282170"/>
    </source>
</evidence>
<dbReference type="Gene3D" id="3.40.47.10">
    <property type="match status" value="1"/>
</dbReference>
<feature type="domain" description="Ketosynthase family 3 (KS3)" evidence="4">
    <location>
        <begin position="38"/>
        <end position="420"/>
    </location>
</feature>
<dbReference type="SUPFAM" id="SSF53901">
    <property type="entry name" value="Thiolase-like"/>
    <property type="match status" value="2"/>
</dbReference>
<dbReference type="GO" id="GO:0004315">
    <property type="term" value="F:3-oxoacyl-[acyl-carrier-protein] synthase activity"/>
    <property type="evidence" value="ECO:0007669"/>
    <property type="project" value="TreeGrafter"/>
</dbReference>
<reference evidence="5 6" key="1">
    <citation type="submission" date="2017-09" db="EMBL/GenBank/DDBJ databases">
        <authorList>
            <person name="Zhang H."/>
            <person name="Hu S."/>
            <person name="Xu J."/>
            <person name="He Z."/>
        </authorList>
    </citation>
    <scope>NUCLEOTIDE SEQUENCE [LARGE SCALE GENOMIC DNA]</scope>
    <source>
        <strain evidence="5 6">TXX3120</strain>
    </source>
</reference>
<evidence type="ECO:0000256" key="2">
    <source>
        <dbReference type="ARBA" id="ARBA00022679"/>
    </source>
</evidence>
<evidence type="ECO:0000256" key="1">
    <source>
        <dbReference type="ARBA" id="ARBA00008467"/>
    </source>
</evidence>
<accession>A0A494UTN1</accession>
<dbReference type="PANTHER" id="PTHR11712">
    <property type="entry name" value="POLYKETIDE SYNTHASE-RELATED"/>
    <property type="match status" value="1"/>
</dbReference>
<name>A0A494UTN1_9ACTN</name>
<organism evidence="5 6">
    <name type="scientific">Streptomyces fungicidicus</name>
    <dbReference type="NCBI Taxonomy" id="68203"/>
    <lineage>
        <taxon>Bacteria</taxon>
        <taxon>Bacillati</taxon>
        <taxon>Actinomycetota</taxon>
        <taxon>Actinomycetes</taxon>
        <taxon>Kitasatosporales</taxon>
        <taxon>Streptomycetaceae</taxon>
        <taxon>Streptomyces</taxon>
    </lineage>
</organism>
<sequence>MLQVLASAAGGDSRECILNGAGHCAAPSGKSQQRGRCTVTVVVTGLGAVSCFGSGTGALWEGLLGASRRPDPAPDVCGLPARPHLYAVPDGDAPARGTGRTGALLAAAVAEAVAEAGLSAGDLLDAGLTVGTSLGDIDLSERGAGTDADASVPPATHRVTASLAARFGIGGPGQTLSTACSAGAYAVGWGAELIETGQADVVVACGGDAFSRVAVGTLQRFGLLDGECCRPFDTGRAGMVTGEGAAALVLESAESARRRGRTALAELAGHGWSCDAHHPMAPEPSGDQLRRSAASALAGLDGAPGAAVLHRAGVALNDTVEATAIGEAVTAAGGSAGEVLGYAPKAVMGHTAGAAGVFGCVIAALVLRHGLVPPNAHVTDPDPQCPLTVPLVGPAPLPRPSVLVSGTGFGGNNAVLTWRAAA</sequence>
<keyword evidence="2 3" id="KW-0808">Transferase</keyword>
<evidence type="ECO:0000259" key="4">
    <source>
        <dbReference type="PROSITE" id="PS52004"/>
    </source>
</evidence>
<evidence type="ECO:0000256" key="3">
    <source>
        <dbReference type="RuleBase" id="RU003694"/>
    </source>
</evidence>
<evidence type="ECO:0000313" key="5">
    <source>
        <dbReference type="EMBL" id="AYL35806.1"/>
    </source>
</evidence>
<dbReference type="InterPro" id="IPR000794">
    <property type="entry name" value="Beta-ketoacyl_synthase"/>
</dbReference>
<dbReference type="InterPro" id="IPR020841">
    <property type="entry name" value="PKS_Beta-ketoAc_synthase_dom"/>
</dbReference>
<dbReference type="PANTHER" id="PTHR11712:SF347">
    <property type="entry name" value="BETA KETOACYL-ACYL CARRIER PROTEIN SYNTHASE"/>
    <property type="match status" value="1"/>
</dbReference>
<dbReference type="Proteomes" id="UP000282170">
    <property type="component" value="Chromosome"/>
</dbReference>
<dbReference type="Pfam" id="PF02801">
    <property type="entry name" value="Ketoacyl-synt_C"/>
    <property type="match status" value="1"/>
</dbReference>
<dbReference type="InterPro" id="IPR014031">
    <property type="entry name" value="Ketoacyl_synth_C"/>
</dbReference>
<dbReference type="InterPro" id="IPR016039">
    <property type="entry name" value="Thiolase-like"/>
</dbReference>
<comment type="similarity">
    <text evidence="1 3">Belongs to the thiolase-like superfamily. Beta-ketoacyl-ACP synthases family.</text>
</comment>